<sequence length="230" mass="25944">MWDSWLNISSSLLLHSHNWRLKGSFRFCHSIAFSLTFFSKHIRLVLWGILCRALILSNSFTGSGVSRILGRLFKCNIYTPTDVEGTTTAVDAKSTIPLILISSQCETTKMVHNDVKVKDDACLNKWNNDELHNIFELVDSQSFTKTLNHTKSVVFIDKPKITITSCYHNPSYASDTTTILTTPSLPPLSSATSLLIVPKPALRRYAAMSLQRRSPPTWFFITVIDYVENA</sequence>
<evidence type="ECO:0000313" key="2">
    <source>
        <dbReference type="Proteomes" id="UP001157418"/>
    </source>
</evidence>
<keyword evidence="2" id="KW-1185">Reference proteome</keyword>
<proteinExistence type="predicted"/>
<reference evidence="1 2" key="1">
    <citation type="submission" date="2022-01" db="EMBL/GenBank/DDBJ databases">
        <authorList>
            <person name="Xiong W."/>
            <person name="Schranz E."/>
        </authorList>
    </citation>
    <scope>NUCLEOTIDE SEQUENCE [LARGE SCALE GENOMIC DNA]</scope>
</reference>
<accession>A0AAU9N3J5</accession>
<protein>
    <submittedName>
        <fullName evidence="1">Uncharacterized protein</fullName>
    </submittedName>
</protein>
<dbReference type="AlphaFoldDB" id="A0AAU9N3J5"/>
<evidence type="ECO:0000313" key="1">
    <source>
        <dbReference type="EMBL" id="CAH1433145.1"/>
    </source>
</evidence>
<dbReference type="EMBL" id="CAKMRJ010003334">
    <property type="protein sequence ID" value="CAH1433145.1"/>
    <property type="molecule type" value="Genomic_DNA"/>
</dbReference>
<comment type="caution">
    <text evidence="1">The sequence shown here is derived from an EMBL/GenBank/DDBJ whole genome shotgun (WGS) entry which is preliminary data.</text>
</comment>
<name>A0AAU9N3J5_9ASTR</name>
<dbReference type="Proteomes" id="UP001157418">
    <property type="component" value="Unassembled WGS sequence"/>
</dbReference>
<gene>
    <name evidence="1" type="ORF">LVIROSA_LOCUS19749</name>
</gene>
<organism evidence="1 2">
    <name type="scientific">Lactuca virosa</name>
    <dbReference type="NCBI Taxonomy" id="75947"/>
    <lineage>
        <taxon>Eukaryota</taxon>
        <taxon>Viridiplantae</taxon>
        <taxon>Streptophyta</taxon>
        <taxon>Embryophyta</taxon>
        <taxon>Tracheophyta</taxon>
        <taxon>Spermatophyta</taxon>
        <taxon>Magnoliopsida</taxon>
        <taxon>eudicotyledons</taxon>
        <taxon>Gunneridae</taxon>
        <taxon>Pentapetalae</taxon>
        <taxon>asterids</taxon>
        <taxon>campanulids</taxon>
        <taxon>Asterales</taxon>
        <taxon>Asteraceae</taxon>
        <taxon>Cichorioideae</taxon>
        <taxon>Cichorieae</taxon>
        <taxon>Lactucinae</taxon>
        <taxon>Lactuca</taxon>
    </lineage>
</organism>